<accession>A0A0A2STN2</accession>
<keyword evidence="2" id="KW-1185">Reference proteome</keyword>
<dbReference type="Proteomes" id="UP000054422">
    <property type="component" value="Unassembled WGS sequence"/>
</dbReference>
<dbReference type="EMBL" id="JNCF01000005">
    <property type="protein sequence ID" value="KGP64122.1"/>
    <property type="molecule type" value="Genomic_DNA"/>
</dbReference>
<protein>
    <submittedName>
        <fullName evidence="1">Uncharacterized protein</fullName>
    </submittedName>
</protein>
<name>A0A0A2STN2_9GAMM</name>
<dbReference type="RefSeq" id="WP_035887288.1">
    <property type="nucleotide sequence ID" value="NZ_JNCF01000005.1"/>
</dbReference>
<gene>
    <name evidence="1" type="ORF">EP47_08250</name>
</gene>
<organism evidence="1 2">
    <name type="scientific">Legionella norrlandica</name>
    <dbReference type="NCBI Taxonomy" id="1498499"/>
    <lineage>
        <taxon>Bacteria</taxon>
        <taxon>Pseudomonadati</taxon>
        <taxon>Pseudomonadota</taxon>
        <taxon>Gammaproteobacteria</taxon>
        <taxon>Legionellales</taxon>
        <taxon>Legionellaceae</taxon>
        <taxon>Legionella</taxon>
    </lineage>
</organism>
<evidence type="ECO:0000313" key="2">
    <source>
        <dbReference type="Proteomes" id="UP000054422"/>
    </source>
</evidence>
<reference evidence="1 2" key="1">
    <citation type="submission" date="2014-05" db="EMBL/GenBank/DDBJ databases">
        <authorList>
            <person name="Rizzardi K."/>
            <person name="Winiecka-Krusnell J."/>
            <person name="Ramliden M."/>
            <person name="Alm E."/>
            <person name="Andersson S."/>
            <person name="Byfors S."/>
        </authorList>
    </citation>
    <scope>NUCLEOTIDE SEQUENCE [LARGE SCALE GENOMIC DNA]</scope>
    <source>
        <strain evidence="1 2">LEGN</strain>
    </source>
</reference>
<comment type="caution">
    <text evidence="1">The sequence shown here is derived from an EMBL/GenBank/DDBJ whole genome shotgun (WGS) entry which is preliminary data.</text>
</comment>
<evidence type="ECO:0000313" key="1">
    <source>
        <dbReference type="EMBL" id="KGP64122.1"/>
    </source>
</evidence>
<dbReference type="AlphaFoldDB" id="A0A0A2STN2"/>
<sequence>MKFIISKKNNPESITLDLESTATIDDLFLILYDSRSRNYAHLSFKEYQNFISVYYNLLYGDRFINKLLPGTNLSDYQLEEPCYLTWEEFAEEQCSLAHVEFNPMSGRFFLWQGNMEQNESASTEASDDMKPGIP</sequence>
<proteinExistence type="predicted"/>